<name>A0A4Z2EN18_9TELE</name>
<reference evidence="1 2" key="1">
    <citation type="submission" date="2019-03" db="EMBL/GenBank/DDBJ databases">
        <title>First draft genome of Liparis tanakae, snailfish: a comprehensive survey of snailfish specific genes.</title>
        <authorList>
            <person name="Kim W."/>
            <person name="Song I."/>
            <person name="Jeong J.-H."/>
            <person name="Kim D."/>
            <person name="Kim S."/>
            <person name="Ryu S."/>
            <person name="Song J.Y."/>
            <person name="Lee S.K."/>
        </authorList>
    </citation>
    <scope>NUCLEOTIDE SEQUENCE [LARGE SCALE GENOMIC DNA]</scope>
    <source>
        <tissue evidence="1">Muscle</tissue>
    </source>
</reference>
<proteinExistence type="predicted"/>
<accession>A0A4Z2EN18</accession>
<comment type="caution">
    <text evidence="1">The sequence shown here is derived from an EMBL/GenBank/DDBJ whole genome shotgun (WGS) entry which is preliminary data.</text>
</comment>
<gene>
    <name evidence="1" type="ORF">EYF80_059684</name>
</gene>
<evidence type="ECO:0000313" key="1">
    <source>
        <dbReference type="EMBL" id="TNN30168.1"/>
    </source>
</evidence>
<keyword evidence="2" id="KW-1185">Reference proteome</keyword>
<dbReference type="Proteomes" id="UP000314294">
    <property type="component" value="Unassembled WGS sequence"/>
</dbReference>
<evidence type="ECO:0000313" key="2">
    <source>
        <dbReference type="Proteomes" id="UP000314294"/>
    </source>
</evidence>
<dbReference type="EMBL" id="SRLO01004789">
    <property type="protein sequence ID" value="TNN30168.1"/>
    <property type="molecule type" value="Genomic_DNA"/>
</dbReference>
<sequence>MDLLFLSSNQILPFLYRLGEVDAVHGDLDLADDVVFTETVKVEHLQHQRLTAQLTVGNLEREEGRKGEEEEGLVTDLKGEGLIEDGTKVLALDFGLELLLLVRQHVDLDVGVRGAAQVHGRQVLSLEDADYQLEKEEETSWIGCPLGVQGHTGYTPLTPLTPLTFSSPSSPSLSFFLRPRPPFFSRTFLGFLVLLQHFL</sequence>
<organism evidence="1 2">
    <name type="scientific">Liparis tanakae</name>
    <name type="common">Tanaka's snailfish</name>
    <dbReference type="NCBI Taxonomy" id="230148"/>
    <lineage>
        <taxon>Eukaryota</taxon>
        <taxon>Metazoa</taxon>
        <taxon>Chordata</taxon>
        <taxon>Craniata</taxon>
        <taxon>Vertebrata</taxon>
        <taxon>Euteleostomi</taxon>
        <taxon>Actinopterygii</taxon>
        <taxon>Neopterygii</taxon>
        <taxon>Teleostei</taxon>
        <taxon>Neoteleostei</taxon>
        <taxon>Acanthomorphata</taxon>
        <taxon>Eupercaria</taxon>
        <taxon>Perciformes</taxon>
        <taxon>Cottioidei</taxon>
        <taxon>Cottales</taxon>
        <taxon>Liparidae</taxon>
        <taxon>Liparis</taxon>
    </lineage>
</organism>
<protein>
    <submittedName>
        <fullName evidence="1">Uncharacterized protein</fullName>
    </submittedName>
</protein>
<dbReference type="AlphaFoldDB" id="A0A4Z2EN18"/>